<dbReference type="InterPro" id="IPR045055">
    <property type="entry name" value="DNA2/NAM7-like"/>
</dbReference>
<name>A0A2P8DLY0_9ACTN</name>
<dbReference type="CDD" id="cd18808">
    <property type="entry name" value="SF1_C_Upf1"/>
    <property type="match status" value="1"/>
</dbReference>
<accession>A0A2P8DLY0</accession>
<proteinExistence type="predicted"/>
<dbReference type="Pfam" id="PF13087">
    <property type="entry name" value="AAA_12"/>
    <property type="match status" value="1"/>
</dbReference>
<protein>
    <submittedName>
        <fullName evidence="3">AAA domain-containing protein</fullName>
    </submittedName>
</protein>
<dbReference type="InterPro" id="IPR047187">
    <property type="entry name" value="SF1_C_Upf1"/>
</dbReference>
<dbReference type="SUPFAM" id="SSF52540">
    <property type="entry name" value="P-loop containing nucleoside triphosphate hydrolases"/>
    <property type="match status" value="1"/>
</dbReference>
<evidence type="ECO:0000313" key="4">
    <source>
        <dbReference type="Proteomes" id="UP000243528"/>
    </source>
</evidence>
<reference evidence="3 4" key="1">
    <citation type="submission" date="2018-03" db="EMBL/GenBank/DDBJ databases">
        <title>Genomic Encyclopedia of Archaeal and Bacterial Type Strains, Phase II (KMG-II): from individual species to whole genera.</title>
        <authorList>
            <person name="Goeker M."/>
        </authorList>
    </citation>
    <scope>NUCLEOTIDE SEQUENCE [LARGE SCALE GENOMIC DNA]</scope>
    <source>
        <strain evidence="3 4">DSM 45211</strain>
    </source>
</reference>
<sequence length="1319" mass="140799">MNDPAPTNVRTDHTGDARSVTPHRTLRDTHQTEGRFVAVRPASTLPVPTASLVAPAPEPRPAPECATRPEPAGRDELPAGDRAALLIGTAVHDHEDFPELASAGAGIRHMKQVLERPDVGMMDTCLVVGDATRGQMMRGIETFLEEREYPDTVLVYLSGYAAVSERDGRLYLVAKDTDPADLERTAVPADFLRRQLQECRAPSKVVLLDYCTAGTVTTGVVLPEPPGVYVIAAAEGLPAVPETGAGTIGTSAFTAEVVEGLSSGRVKDGLGPWVTADDLAEYLTRRAAAATSTLSVPGNHVIARSAVRPLSLLGGDTTERSLAAVPKATRWSRSGVTDLPGWRDLVHYYRACLADAPSPVALPSRGDAPDRYVPIGSGAETLLSGADSTAPAPDGVDTFDWKERELWYGYPLVTLAGGGRRHSESPLATAHVAPLLVQRVEVTVDSRGAAALRPTGPVMPHAGVLQACLDEQEAAGVLSSWRQTWEPGDTTQMLVAVRQLMKRLGLAETAPMDPAVLAGDDVGTATRTGVHNAAAVLYVESTRASATTASSELTALADMSHRVAGTALEPLGAPAGRTAAEAPADSSVPVAVTPEVLGDSQSAVLEDAMRQQLTVATTPPGTGKERLLVAAVATAVAAGQRVLLVSADERLRRVVDRCAALAPGTLIRTGDAQARAEEKQLLRELLRSSRAGGDHRPAAAVAGELADARAELEGWRAGLAERVELEATLRKTCSARAAAAERIGLDVAVLESAWPDDDAALRAWIERARSLGSAKVLHDRRRGRAAAAYLRAAGADVVEPSVLRAAHDDADVFDALLLFARAELRVREVRSAVARVSDEDMESSGDALTRRCAELSEELVAAVVAERTVRARSALDARRAALEPGGRDRRKSQRELAGALGGWAVTVDGADQLAMEPGLFDLVIVDEAHDVPVAAMLPLLFRGRRALVLGDPARRGEPAPIGDHRQRAAREHAGLSASWLEERRLTHRTDSAYDAAAARVREVALLDQHDGCHPRIARIVDEVFYDGRLTVVTDVRTLRRAHDPETGQSTLLLWEDVHGTPERGPNGGSWRNQAEIDRVVWAVNELRDQLPDGATVGVLTPFRAQAAELRSMFRFEPVPVGSLDDPEIGMCDAVVVSLVVGAEAPTQTVRWVESHAQLWNAALTRARSHVVTVGHHAFWTSRAGIARDLARRSSVRSFHVRPLPPEAADDPVAADGVAELLSRRLADAGYTRIESNAVLDGYRCDLLVGTEDGTTAVLLDRGVAPNEDPARHLRRMFGRRRLLDGVRPETEPALGPVTRVLRVPAWQVRSGGAVPGLID</sequence>
<feature type="domain" description="DNA2/NAM7 helicase-like C-terminal" evidence="2">
    <location>
        <begin position="1001"/>
        <end position="1176"/>
    </location>
</feature>
<dbReference type="PANTHER" id="PTHR10887:SF495">
    <property type="entry name" value="HELICASE SENATAXIN ISOFORM X1-RELATED"/>
    <property type="match status" value="1"/>
</dbReference>
<feature type="region of interest" description="Disordered" evidence="1">
    <location>
        <begin position="52"/>
        <end position="77"/>
    </location>
</feature>
<dbReference type="Gene3D" id="3.40.50.300">
    <property type="entry name" value="P-loop containing nucleotide triphosphate hydrolases"/>
    <property type="match status" value="2"/>
</dbReference>
<dbReference type="Proteomes" id="UP000243528">
    <property type="component" value="Unassembled WGS sequence"/>
</dbReference>
<dbReference type="EMBL" id="PYGE01000020">
    <property type="protein sequence ID" value="PSK98222.1"/>
    <property type="molecule type" value="Genomic_DNA"/>
</dbReference>
<organism evidence="3 4">
    <name type="scientific">Haloactinopolyspora alba</name>
    <dbReference type="NCBI Taxonomy" id="648780"/>
    <lineage>
        <taxon>Bacteria</taxon>
        <taxon>Bacillati</taxon>
        <taxon>Actinomycetota</taxon>
        <taxon>Actinomycetes</taxon>
        <taxon>Jiangellales</taxon>
        <taxon>Jiangellaceae</taxon>
        <taxon>Haloactinopolyspora</taxon>
    </lineage>
</organism>
<keyword evidence="4" id="KW-1185">Reference proteome</keyword>
<comment type="caution">
    <text evidence="3">The sequence shown here is derived from an EMBL/GenBank/DDBJ whole genome shotgun (WGS) entry which is preliminary data.</text>
</comment>
<evidence type="ECO:0000256" key="1">
    <source>
        <dbReference type="SAM" id="MobiDB-lite"/>
    </source>
</evidence>
<evidence type="ECO:0000259" key="2">
    <source>
        <dbReference type="Pfam" id="PF13087"/>
    </source>
</evidence>
<dbReference type="PANTHER" id="PTHR10887">
    <property type="entry name" value="DNA2/NAM7 HELICASE FAMILY"/>
    <property type="match status" value="1"/>
</dbReference>
<feature type="region of interest" description="Disordered" evidence="1">
    <location>
        <begin position="1"/>
        <end position="34"/>
    </location>
</feature>
<dbReference type="OrthoDB" id="3197455at2"/>
<dbReference type="Gene3D" id="3.40.50.1460">
    <property type="match status" value="1"/>
</dbReference>
<dbReference type="InterPro" id="IPR027417">
    <property type="entry name" value="P-loop_NTPase"/>
</dbReference>
<dbReference type="InterPro" id="IPR041679">
    <property type="entry name" value="DNA2/NAM7-like_C"/>
</dbReference>
<dbReference type="RefSeq" id="WP_106539206.1">
    <property type="nucleotide sequence ID" value="NZ_PYGE01000020.1"/>
</dbReference>
<evidence type="ECO:0000313" key="3">
    <source>
        <dbReference type="EMBL" id="PSK98222.1"/>
    </source>
</evidence>
<gene>
    <name evidence="3" type="ORF">CLV30_1208</name>
</gene>